<reference evidence="3 4" key="2">
    <citation type="submission" date="2016-05" db="EMBL/GenBank/DDBJ databases">
        <authorList>
            <person name="Naeem Raeece"/>
        </authorList>
    </citation>
    <scope>NUCLEOTIDE SEQUENCE [LARGE SCALE GENOMIC DNA]</scope>
</reference>
<reference evidence="1" key="1">
    <citation type="submission" date="2016-05" db="EMBL/GenBank/DDBJ databases">
        <authorList>
            <person name="Lavstsen T."/>
            <person name="Jespersen J.S."/>
        </authorList>
    </citation>
    <scope>NUCLEOTIDE SEQUENCE [LARGE SCALE GENOMIC DNA]</scope>
</reference>
<accession>A0A1A9A5F7</accession>
<keyword evidence="4" id="KW-1185">Reference proteome</keyword>
<protein>
    <recommendedName>
        <fullName evidence="5">PIR Superfamily Protein</fullName>
    </recommendedName>
</protein>
<evidence type="ECO:0000313" key="3">
    <source>
        <dbReference type="Proteomes" id="UP000078550"/>
    </source>
</evidence>
<dbReference type="EMBL" id="FLRE01000238">
    <property type="protein sequence ID" value="SBT51691.1"/>
    <property type="molecule type" value="Genomic_DNA"/>
</dbReference>
<proteinExistence type="predicted"/>
<gene>
    <name evidence="2" type="ORF">POVWA1_078550</name>
    <name evidence="1" type="ORF">POVWA2_062550</name>
</gene>
<dbReference type="EMBL" id="FLRD01001209">
    <property type="protein sequence ID" value="SBT56794.1"/>
    <property type="molecule type" value="Genomic_DNA"/>
</dbReference>
<organism evidence="1 3">
    <name type="scientific">Plasmodium ovale wallikeri</name>
    <dbReference type="NCBI Taxonomy" id="864142"/>
    <lineage>
        <taxon>Eukaryota</taxon>
        <taxon>Sar</taxon>
        <taxon>Alveolata</taxon>
        <taxon>Apicomplexa</taxon>
        <taxon>Aconoidasida</taxon>
        <taxon>Haemosporida</taxon>
        <taxon>Plasmodiidae</taxon>
        <taxon>Plasmodium</taxon>
        <taxon>Plasmodium (Plasmodium)</taxon>
    </lineage>
</organism>
<evidence type="ECO:0000313" key="2">
    <source>
        <dbReference type="EMBL" id="SBT56794.1"/>
    </source>
</evidence>
<evidence type="ECO:0000313" key="1">
    <source>
        <dbReference type="EMBL" id="SBT51691.1"/>
    </source>
</evidence>
<evidence type="ECO:0000313" key="4">
    <source>
        <dbReference type="Proteomes" id="UP000078555"/>
    </source>
</evidence>
<name>A0A1A9A5F7_PLAOA</name>
<dbReference type="Proteomes" id="UP000078550">
    <property type="component" value="Unassembled WGS sequence"/>
</dbReference>
<dbReference type="AlphaFoldDB" id="A0A1A9A5F7"/>
<evidence type="ECO:0008006" key="5">
    <source>
        <dbReference type="Google" id="ProtNLM"/>
    </source>
</evidence>
<dbReference type="Proteomes" id="UP000078555">
    <property type="component" value="Unassembled WGS sequence"/>
</dbReference>
<sequence>MIIHCLKNNCEIEQKKDKPFEESYKFFGDKKYDERSILSCVLEGTSQRIKLLSANGDKQSLSPAQHSV</sequence>